<dbReference type="EMBL" id="JAZDUA010000390">
    <property type="protein sequence ID" value="KAK7793294.1"/>
    <property type="molecule type" value="Genomic_DNA"/>
</dbReference>
<accession>A0AAN9V826</accession>
<evidence type="ECO:0000313" key="8">
    <source>
        <dbReference type="EMBL" id="KAK7793294.1"/>
    </source>
</evidence>
<keyword evidence="9" id="KW-1185">Reference proteome</keyword>
<feature type="region of interest" description="Disordered" evidence="5">
    <location>
        <begin position="1"/>
        <end position="39"/>
    </location>
</feature>
<evidence type="ECO:0000256" key="2">
    <source>
        <dbReference type="ARBA" id="ARBA00022692"/>
    </source>
</evidence>
<feature type="transmembrane region" description="Helical" evidence="6">
    <location>
        <begin position="272"/>
        <end position="297"/>
    </location>
</feature>
<feature type="transmembrane region" description="Helical" evidence="6">
    <location>
        <begin position="202"/>
        <end position="222"/>
    </location>
</feature>
<proteinExistence type="predicted"/>
<keyword evidence="2 6" id="KW-0812">Transmembrane</keyword>
<dbReference type="InterPro" id="IPR013057">
    <property type="entry name" value="AA_transpt_TM"/>
</dbReference>
<evidence type="ECO:0000256" key="1">
    <source>
        <dbReference type="ARBA" id="ARBA00004141"/>
    </source>
</evidence>
<dbReference type="GO" id="GO:0015179">
    <property type="term" value="F:L-amino acid transmembrane transporter activity"/>
    <property type="evidence" value="ECO:0007669"/>
    <property type="project" value="TreeGrafter"/>
</dbReference>
<feature type="transmembrane region" description="Helical" evidence="6">
    <location>
        <begin position="387"/>
        <end position="407"/>
    </location>
</feature>
<sequence>MATQGYGNLNKRVAISNSMRKEERQPLLPNSEPVNDTYDKRVLPRPDVRASPDNVVLHLPGGPVDSSSTLEPKIDGRVEGSNVGGVGGSVASVCPDNGSNYDPLLDRDLQHPTSNLDTMIHLLKGNIGTGILAMPDAFRNAGLVVGTLGTLLMGVICTHCMHMLVLSHYCSLNLDTYQYLLMLLVPMVLLNWVKNLKYLTPVSLFAALVTVIGLGITFFYMLQDLPRTSSVRKFAPWKQLPLFFGTVIYAFEGIGVVLPLENNMKNPQDFGGWTGVLNTGMAIVAVLYTSVGFFGYLKYGEKVKLGSITLNLPENDLLAQSVRLMMAVAIFLSYGLQFYVPMGIIWPIVQPYLQSERAKFLGEYILRTVLVTFTLCLAIAIPNLGAVISLVGALSSSTLALIFPPLIEIITFSHDLGRYKWILWKDIAIMCFGLCGFGFGTYVSLENILSPQE</sequence>
<feature type="transmembrane region" description="Helical" evidence="6">
    <location>
        <begin position="176"/>
        <end position="193"/>
    </location>
</feature>
<evidence type="ECO:0000256" key="6">
    <source>
        <dbReference type="SAM" id="Phobius"/>
    </source>
</evidence>
<dbReference type="GO" id="GO:0005774">
    <property type="term" value="C:vacuolar membrane"/>
    <property type="evidence" value="ECO:0007669"/>
    <property type="project" value="TreeGrafter"/>
</dbReference>
<name>A0AAN9V826_9ORTH</name>
<dbReference type="PANTHER" id="PTHR22950:SF349">
    <property type="entry name" value="AMINO ACID TRANSPORTER TRANSMEMBRANE DOMAIN-CONTAINING PROTEIN"/>
    <property type="match status" value="1"/>
</dbReference>
<comment type="subcellular location">
    <subcellularLocation>
        <location evidence="1">Membrane</location>
        <topology evidence="1">Multi-pass membrane protein</topology>
    </subcellularLocation>
</comment>
<dbReference type="Pfam" id="PF01490">
    <property type="entry name" value="Aa_trans"/>
    <property type="match status" value="2"/>
</dbReference>
<gene>
    <name evidence="8" type="ORF">R5R35_004993</name>
</gene>
<feature type="domain" description="Amino acid transporter transmembrane" evidence="7">
    <location>
        <begin position="169"/>
        <end position="444"/>
    </location>
</feature>
<evidence type="ECO:0000256" key="5">
    <source>
        <dbReference type="SAM" id="MobiDB-lite"/>
    </source>
</evidence>
<keyword evidence="3 6" id="KW-1133">Transmembrane helix</keyword>
<feature type="transmembrane region" description="Helical" evidence="6">
    <location>
        <begin position="361"/>
        <end position="381"/>
    </location>
</feature>
<evidence type="ECO:0000256" key="4">
    <source>
        <dbReference type="ARBA" id="ARBA00023136"/>
    </source>
</evidence>
<comment type="caution">
    <text evidence="8">The sequence shown here is derived from an EMBL/GenBank/DDBJ whole genome shotgun (WGS) entry which is preliminary data.</text>
</comment>
<evidence type="ECO:0000259" key="7">
    <source>
        <dbReference type="Pfam" id="PF01490"/>
    </source>
</evidence>
<evidence type="ECO:0000313" key="9">
    <source>
        <dbReference type="Proteomes" id="UP001378592"/>
    </source>
</evidence>
<dbReference type="AlphaFoldDB" id="A0AAN9V826"/>
<feature type="domain" description="Amino acid transporter transmembrane" evidence="7">
    <location>
        <begin position="111"/>
        <end position="168"/>
    </location>
</feature>
<feature type="transmembrane region" description="Helical" evidence="6">
    <location>
        <begin position="141"/>
        <end position="164"/>
    </location>
</feature>
<feature type="transmembrane region" description="Helical" evidence="6">
    <location>
        <begin position="427"/>
        <end position="445"/>
    </location>
</feature>
<organism evidence="8 9">
    <name type="scientific">Gryllus longicercus</name>
    <dbReference type="NCBI Taxonomy" id="2509291"/>
    <lineage>
        <taxon>Eukaryota</taxon>
        <taxon>Metazoa</taxon>
        <taxon>Ecdysozoa</taxon>
        <taxon>Arthropoda</taxon>
        <taxon>Hexapoda</taxon>
        <taxon>Insecta</taxon>
        <taxon>Pterygota</taxon>
        <taxon>Neoptera</taxon>
        <taxon>Polyneoptera</taxon>
        <taxon>Orthoptera</taxon>
        <taxon>Ensifera</taxon>
        <taxon>Gryllidea</taxon>
        <taxon>Grylloidea</taxon>
        <taxon>Gryllidae</taxon>
        <taxon>Gryllinae</taxon>
        <taxon>Gryllus</taxon>
    </lineage>
</organism>
<feature type="transmembrane region" description="Helical" evidence="6">
    <location>
        <begin position="242"/>
        <end position="260"/>
    </location>
</feature>
<protein>
    <recommendedName>
        <fullName evidence="7">Amino acid transporter transmembrane domain-containing protein</fullName>
    </recommendedName>
</protein>
<feature type="transmembrane region" description="Helical" evidence="6">
    <location>
        <begin position="317"/>
        <end position="340"/>
    </location>
</feature>
<dbReference type="Proteomes" id="UP001378592">
    <property type="component" value="Unassembled WGS sequence"/>
</dbReference>
<reference evidence="8 9" key="1">
    <citation type="submission" date="2024-03" db="EMBL/GenBank/DDBJ databases">
        <title>The genome assembly and annotation of the cricket Gryllus longicercus Weissman &amp; Gray.</title>
        <authorList>
            <person name="Szrajer S."/>
            <person name="Gray D."/>
            <person name="Ylla G."/>
        </authorList>
    </citation>
    <scope>NUCLEOTIDE SEQUENCE [LARGE SCALE GENOMIC DNA]</scope>
    <source>
        <strain evidence="8">DAG 2021-001</strain>
        <tissue evidence="8">Whole body minus gut</tissue>
    </source>
</reference>
<keyword evidence="4 6" id="KW-0472">Membrane</keyword>
<dbReference type="PANTHER" id="PTHR22950">
    <property type="entry name" value="AMINO ACID TRANSPORTER"/>
    <property type="match status" value="1"/>
</dbReference>
<evidence type="ECO:0000256" key="3">
    <source>
        <dbReference type="ARBA" id="ARBA00022989"/>
    </source>
</evidence>